<keyword evidence="3" id="KW-0808">Transferase</keyword>
<dbReference type="Gene3D" id="1.10.510.10">
    <property type="entry name" value="Transferase(Phosphotransferase) domain 1"/>
    <property type="match status" value="1"/>
</dbReference>
<protein>
    <submittedName>
        <fullName evidence="3">Aminoglycoside phosphotransferase</fullName>
    </submittedName>
</protein>
<gene>
    <name evidence="3" type="ORF">DAQ1742_04070</name>
</gene>
<dbReference type="InterPro" id="IPR002575">
    <property type="entry name" value="Aminoglycoside_PTrfase"/>
</dbReference>
<accession>A0A375AFG5</accession>
<dbReference type="GO" id="GO:0009088">
    <property type="term" value="P:threonine biosynthetic process"/>
    <property type="evidence" value="ECO:0007669"/>
    <property type="project" value="TreeGrafter"/>
</dbReference>
<dbReference type="Gene3D" id="3.30.200.70">
    <property type="match status" value="1"/>
</dbReference>
<evidence type="ECO:0000256" key="1">
    <source>
        <dbReference type="ARBA" id="ARBA00038240"/>
    </source>
</evidence>
<organism evidence="3 4">
    <name type="scientific">Dickeya aquatica</name>
    <dbReference type="NCBI Taxonomy" id="1401087"/>
    <lineage>
        <taxon>Bacteria</taxon>
        <taxon>Pseudomonadati</taxon>
        <taxon>Pseudomonadota</taxon>
        <taxon>Gammaproteobacteria</taxon>
        <taxon>Enterobacterales</taxon>
        <taxon>Pectobacteriaceae</taxon>
        <taxon>Dickeya</taxon>
    </lineage>
</organism>
<dbReference type="GO" id="GO:0004413">
    <property type="term" value="F:homoserine kinase activity"/>
    <property type="evidence" value="ECO:0007669"/>
    <property type="project" value="TreeGrafter"/>
</dbReference>
<evidence type="ECO:0000313" key="3">
    <source>
        <dbReference type="EMBL" id="SLM64838.1"/>
    </source>
</evidence>
<dbReference type="PANTHER" id="PTHR21064">
    <property type="entry name" value="AMINOGLYCOSIDE PHOSPHOTRANSFERASE DOMAIN-CONTAINING PROTEIN-RELATED"/>
    <property type="match status" value="1"/>
</dbReference>
<dbReference type="InterPro" id="IPR011009">
    <property type="entry name" value="Kinase-like_dom_sf"/>
</dbReference>
<evidence type="ECO:0000313" key="4">
    <source>
        <dbReference type="Proteomes" id="UP000294820"/>
    </source>
</evidence>
<dbReference type="Gene3D" id="1.20.1270.170">
    <property type="match status" value="1"/>
</dbReference>
<dbReference type="PANTHER" id="PTHR21064:SF6">
    <property type="entry name" value="AMINOGLYCOSIDE PHOSPHOTRANSFERASE DOMAIN-CONTAINING PROTEIN"/>
    <property type="match status" value="1"/>
</dbReference>
<name>A0A375AFG5_9GAMM</name>
<proteinExistence type="inferred from homology"/>
<dbReference type="Proteomes" id="UP000294820">
    <property type="component" value="Chromosome 1"/>
</dbReference>
<dbReference type="KEGG" id="daq:DAQ1742_04070"/>
<keyword evidence="4" id="KW-1185">Reference proteome</keyword>
<dbReference type="SUPFAM" id="SSF56112">
    <property type="entry name" value="Protein kinase-like (PK-like)"/>
    <property type="match status" value="1"/>
</dbReference>
<dbReference type="EMBL" id="LT615367">
    <property type="protein sequence ID" value="SLM64838.1"/>
    <property type="molecule type" value="Genomic_DNA"/>
</dbReference>
<dbReference type="InterPro" id="IPR050249">
    <property type="entry name" value="Pseudomonas-type_ThrB"/>
</dbReference>
<reference evidence="3 4" key="1">
    <citation type="submission" date="2016-09" db="EMBL/GenBank/DDBJ databases">
        <authorList>
            <person name="Reverchon S."/>
            <person name="Nasser W."/>
            <person name="Leonard S."/>
            <person name="Brochier C."/>
            <person name="Duprey A."/>
        </authorList>
    </citation>
    <scope>NUCLEOTIDE SEQUENCE [LARGE SCALE GENOMIC DNA]</scope>
    <source>
        <strain evidence="3 4">174/2</strain>
    </source>
</reference>
<dbReference type="AlphaFoldDB" id="A0A375AFG5"/>
<evidence type="ECO:0000259" key="2">
    <source>
        <dbReference type="Pfam" id="PF01636"/>
    </source>
</evidence>
<sequence>MGQQDMAEQYDTLDNTTLDQLAARAMQRYPAVLQGSLALLCRSENATYSLQAQGKRYAMRIHRPGYHQREEIACELLWLDALRAEGITVPQALSGLDGEKVQTVIMDDGTTRNVVLFHWIDGVMPTTAVDAAAFEQLGAITARLHQHSRRWAAPQGFRRIIWDHETMVGPRGHWGRWQDAPNLHAADHPIIEETLAQVRETLAAYGKDSQRYGLIHADLRLTNLLLHAGETRVIDFDDCGFSWYLHDLAAAISFVEHHPSAPDWVNGWLAGYQRICPLSAEDKAVIPALLIQRRIQLMAWVGSHSQTEQAISLGADWSAHSVRLCRRYLENCALPVGA</sequence>
<comment type="similarity">
    <text evidence="1">Belongs to the pseudomonas-type ThrB family.</text>
</comment>
<dbReference type="Pfam" id="PF01636">
    <property type="entry name" value="APH"/>
    <property type="match status" value="1"/>
</dbReference>
<feature type="domain" description="Aminoglycoside phosphotransferase" evidence="2">
    <location>
        <begin position="44"/>
        <end position="273"/>
    </location>
</feature>